<dbReference type="RefSeq" id="YP_009011282.1">
    <property type="nucleotide sequence ID" value="NC_023686.1"/>
</dbReference>
<evidence type="ECO:0000313" key="2">
    <source>
        <dbReference type="Proteomes" id="UP000005859"/>
    </source>
</evidence>
<protein>
    <submittedName>
        <fullName evidence="1">Uncharacterized protein</fullName>
    </submittedName>
</protein>
<proteinExistence type="predicted"/>
<reference evidence="1 2" key="1">
    <citation type="journal article" date="2012" name="J. Virol.">
        <title>Complete Genome Sequences of 138 Mycobacteriophages.</title>
        <authorList>
            <consortium name="the Science Education Alliance Phage Hunters Advancing Genomics and Evolutionary Science Program"/>
            <consortium name="the KwaZulu-Natal Research Institute for Tuberculosis and HIV Mycobacterial Genetics Course Students"/>
            <consortium name="the Phage Hunters Integrating Research and Education Program"/>
            <person name="Hatfull G.F."/>
        </authorList>
    </citation>
    <scope>NUCLEOTIDE SEQUENCE [LARGE SCALE GENOMIC DNA]</scope>
</reference>
<evidence type="ECO:0000313" key="1">
    <source>
        <dbReference type="EMBL" id="AER47375.1"/>
    </source>
</evidence>
<accession>G8I3T1</accession>
<keyword evidence="2" id="KW-1185">Reference proteome</keyword>
<name>G8I3T1_9CAUD</name>
<dbReference type="Proteomes" id="UP000005859">
    <property type="component" value="Segment"/>
</dbReference>
<sequence>MTIPTNAVLWSSKAGRTRRERIEMTTAPHAPMISNRRGGNSITCHRSSGGCTCQGSSAVKKIDRRLQARRDRQAFRRDLRAGEFA</sequence>
<dbReference type="KEGG" id="vg:18559872"/>
<organism evidence="1 2">
    <name type="scientific">Mycobacterium phage Gadjet</name>
    <dbReference type="NCBI Taxonomy" id="1089122"/>
    <lineage>
        <taxon>Viruses</taxon>
        <taxon>Duplodnaviria</taxon>
        <taxon>Heunggongvirae</taxon>
        <taxon>Uroviricota</taxon>
        <taxon>Caudoviricetes</taxon>
        <taxon>Bclasvirinae</taxon>
        <taxon>Pipefishvirus</taxon>
        <taxon>Pipefishvirus gadjet</taxon>
    </lineage>
</organism>
<dbReference type="EMBL" id="JN698992">
    <property type="protein sequence ID" value="AER47375.1"/>
    <property type="molecule type" value="Genomic_DNA"/>
</dbReference>
<dbReference type="GeneID" id="18559872"/>
<gene>
    <name evidence="1" type="primary">51</name>
    <name evidence="1" type="ORF">GADJET_51</name>
</gene>